<proteinExistence type="predicted"/>
<reference evidence="1" key="1">
    <citation type="submission" date="2022-08" db="EMBL/GenBank/DDBJ databases">
        <title>Genome Sequence of Pycnoporus sanguineus.</title>
        <authorList>
            <person name="Buettner E."/>
        </authorList>
    </citation>
    <scope>NUCLEOTIDE SEQUENCE</scope>
    <source>
        <strain evidence="1">CG-C14</strain>
    </source>
</reference>
<evidence type="ECO:0000313" key="1">
    <source>
        <dbReference type="EMBL" id="KAJ3001305.1"/>
    </source>
</evidence>
<evidence type="ECO:0000313" key="2">
    <source>
        <dbReference type="Proteomes" id="UP001144978"/>
    </source>
</evidence>
<keyword evidence="2" id="KW-1185">Reference proteome</keyword>
<dbReference type="Proteomes" id="UP001144978">
    <property type="component" value="Unassembled WGS sequence"/>
</dbReference>
<accession>A0ACC1PVD3</accession>
<name>A0ACC1PVD3_9APHY</name>
<sequence length="144" mass="16136">MVTHLHLAAVNESTGYIATCSRQRLWLHTINARPIVSLDLTDIAPSPLYPPITSLAFLERDYAHTELLATGSPDGTITFRTWNTNSTPEGQKARWEFVTLKTLKVKTEGRFRSSTPCVTALKFVGESLYHGEDTGRLYGWELPD</sequence>
<gene>
    <name evidence="1" type="ORF">NUW54_g6513</name>
</gene>
<organism evidence="1 2">
    <name type="scientific">Trametes sanguinea</name>
    <dbReference type="NCBI Taxonomy" id="158606"/>
    <lineage>
        <taxon>Eukaryota</taxon>
        <taxon>Fungi</taxon>
        <taxon>Dikarya</taxon>
        <taxon>Basidiomycota</taxon>
        <taxon>Agaricomycotina</taxon>
        <taxon>Agaricomycetes</taxon>
        <taxon>Polyporales</taxon>
        <taxon>Polyporaceae</taxon>
        <taxon>Trametes</taxon>
    </lineage>
</organism>
<protein>
    <submittedName>
        <fullName evidence="1">Uncharacterized protein</fullName>
    </submittedName>
</protein>
<dbReference type="EMBL" id="JANSHE010001742">
    <property type="protein sequence ID" value="KAJ3001305.1"/>
    <property type="molecule type" value="Genomic_DNA"/>
</dbReference>
<comment type="caution">
    <text evidence="1">The sequence shown here is derived from an EMBL/GenBank/DDBJ whole genome shotgun (WGS) entry which is preliminary data.</text>
</comment>